<dbReference type="PANTHER" id="PTHR33474">
    <property type="entry name" value="TRANSMEMBRANE PROTEIN"/>
    <property type="match status" value="1"/>
</dbReference>
<evidence type="ECO:0000256" key="1">
    <source>
        <dbReference type="SAM" id="MobiDB-lite"/>
    </source>
</evidence>
<feature type="compositionally biased region" description="Basic and acidic residues" evidence="1">
    <location>
        <begin position="83"/>
        <end position="93"/>
    </location>
</feature>
<protein>
    <recommendedName>
        <fullName evidence="5">Transmembrane protein</fullName>
    </recommendedName>
</protein>
<keyword evidence="2" id="KW-0732">Signal</keyword>
<dbReference type="PANTHER" id="PTHR33474:SF28">
    <property type="entry name" value="OS01G0815400 PROTEIN"/>
    <property type="match status" value="1"/>
</dbReference>
<name>A0A2P5G053_TREOI</name>
<keyword evidence="4" id="KW-1185">Reference proteome</keyword>
<gene>
    <name evidence="3" type="ORF">TorRG33x02_005940</name>
</gene>
<dbReference type="InParanoid" id="A0A2P5G053"/>
<feature type="chain" id="PRO_5015163770" description="Transmembrane protein" evidence="2">
    <location>
        <begin position="28"/>
        <end position="93"/>
    </location>
</feature>
<dbReference type="OrthoDB" id="693939at2759"/>
<dbReference type="EMBL" id="JXTC01000002">
    <property type="protein sequence ID" value="POO03389.1"/>
    <property type="molecule type" value="Genomic_DNA"/>
</dbReference>
<proteinExistence type="predicted"/>
<dbReference type="AlphaFoldDB" id="A0A2P5G053"/>
<accession>A0A2P5G053</accession>
<organism evidence="3 4">
    <name type="scientific">Trema orientale</name>
    <name type="common">Charcoal tree</name>
    <name type="synonym">Celtis orientalis</name>
    <dbReference type="NCBI Taxonomy" id="63057"/>
    <lineage>
        <taxon>Eukaryota</taxon>
        <taxon>Viridiplantae</taxon>
        <taxon>Streptophyta</taxon>
        <taxon>Embryophyta</taxon>
        <taxon>Tracheophyta</taxon>
        <taxon>Spermatophyta</taxon>
        <taxon>Magnoliopsida</taxon>
        <taxon>eudicotyledons</taxon>
        <taxon>Gunneridae</taxon>
        <taxon>Pentapetalae</taxon>
        <taxon>rosids</taxon>
        <taxon>fabids</taxon>
        <taxon>Rosales</taxon>
        <taxon>Cannabaceae</taxon>
        <taxon>Trema</taxon>
    </lineage>
</organism>
<evidence type="ECO:0008006" key="5">
    <source>
        <dbReference type="Google" id="ProtNLM"/>
    </source>
</evidence>
<comment type="caution">
    <text evidence="3">The sequence shown here is derived from an EMBL/GenBank/DDBJ whole genome shotgun (WGS) entry which is preliminary data.</text>
</comment>
<evidence type="ECO:0000256" key="2">
    <source>
        <dbReference type="SAM" id="SignalP"/>
    </source>
</evidence>
<dbReference type="Proteomes" id="UP000237000">
    <property type="component" value="Unassembled WGS sequence"/>
</dbReference>
<sequence>MKHKLLIIKLLLFVISSSYILITSSSATPTTRSFMKESNKEKPLFHEYWTTQEDGEKLEIGEGFIEGRMDFEKTDYSGVGANPEHDPKPPGKV</sequence>
<feature type="signal peptide" evidence="2">
    <location>
        <begin position="1"/>
        <end position="27"/>
    </location>
</feature>
<evidence type="ECO:0000313" key="4">
    <source>
        <dbReference type="Proteomes" id="UP000237000"/>
    </source>
</evidence>
<dbReference type="STRING" id="63057.A0A2P5G053"/>
<evidence type="ECO:0000313" key="3">
    <source>
        <dbReference type="EMBL" id="POO03389.1"/>
    </source>
</evidence>
<feature type="region of interest" description="Disordered" evidence="1">
    <location>
        <begin position="74"/>
        <end position="93"/>
    </location>
</feature>
<reference evidence="4" key="1">
    <citation type="submission" date="2016-06" db="EMBL/GenBank/DDBJ databases">
        <title>Parallel loss of symbiosis genes in relatives of nitrogen-fixing non-legume Parasponia.</title>
        <authorList>
            <person name="Van Velzen R."/>
            <person name="Holmer R."/>
            <person name="Bu F."/>
            <person name="Rutten L."/>
            <person name="Van Zeijl A."/>
            <person name="Liu W."/>
            <person name="Santuari L."/>
            <person name="Cao Q."/>
            <person name="Sharma T."/>
            <person name="Shen D."/>
            <person name="Roswanjaya Y."/>
            <person name="Wardhani T."/>
            <person name="Kalhor M.S."/>
            <person name="Jansen J."/>
            <person name="Van den Hoogen J."/>
            <person name="Gungor B."/>
            <person name="Hartog M."/>
            <person name="Hontelez J."/>
            <person name="Verver J."/>
            <person name="Yang W.-C."/>
            <person name="Schijlen E."/>
            <person name="Repin R."/>
            <person name="Schilthuizen M."/>
            <person name="Schranz E."/>
            <person name="Heidstra R."/>
            <person name="Miyata K."/>
            <person name="Fedorova E."/>
            <person name="Kohlen W."/>
            <person name="Bisseling T."/>
            <person name="Smit S."/>
            <person name="Geurts R."/>
        </authorList>
    </citation>
    <scope>NUCLEOTIDE SEQUENCE [LARGE SCALE GENOMIC DNA]</scope>
    <source>
        <strain evidence="4">cv. RG33-2</strain>
    </source>
</reference>